<organism evidence="1 2">
    <name type="scientific">Massilia aerilata</name>
    <dbReference type="NCBI Taxonomy" id="453817"/>
    <lineage>
        <taxon>Bacteria</taxon>
        <taxon>Pseudomonadati</taxon>
        <taxon>Pseudomonadota</taxon>
        <taxon>Betaproteobacteria</taxon>
        <taxon>Burkholderiales</taxon>
        <taxon>Oxalobacteraceae</taxon>
        <taxon>Telluria group</taxon>
        <taxon>Massilia</taxon>
    </lineage>
</organism>
<dbReference type="RefSeq" id="WP_379771678.1">
    <property type="nucleotide sequence ID" value="NZ_JBHSMZ010000008.1"/>
</dbReference>
<sequence length="374" mass="40854">MRICIPQILGHRGAGLGNELFPWAKAFLAGQVLGAHVMHPAWGLNKRRYHRDFGTGRLDWIQQGLIKSVLPVIHFDEAAYRATGKAAYGEAVAQFMASEELDRRGGFVFLASGMWGGFHAIQQARPFVLAELLKARQAVANLHATLARVRPGRALVAVHIRRGDFLNADAVGAYRGRFNVALPLAWYLATCSALKRDCGNRIDFLLITDASEGEVQPFIDAFHPLTTFHLRQTACSDLLSMAFADALVCSVSSYSMWGAFLSRSPYIWCAANLQDHEGYGSLWGDEPAQQAPMGPTAINMWRSRTRARHGHVSSSGRGTPVDWSGEVPAAFTESLLARLDERAEERDLILYGVVPVEETAASAASGTALGCHPP</sequence>
<dbReference type="EMBL" id="JBHSMZ010000008">
    <property type="protein sequence ID" value="MFC5549602.1"/>
    <property type="molecule type" value="Genomic_DNA"/>
</dbReference>
<accession>A0ABW0RZH9</accession>
<comment type="caution">
    <text evidence="1">The sequence shown here is derived from an EMBL/GenBank/DDBJ whole genome shotgun (WGS) entry which is preliminary data.</text>
</comment>
<evidence type="ECO:0000313" key="1">
    <source>
        <dbReference type="EMBL" id="MFC5549602.1"/>
    </source>
</evidence>
<name>A0ABW0RZH9_9BURK</name>
<reference evidence="2" key="1">
    <citation type="journal article" date="2019" name="Int. J. Syst. Evol. Microbiol.">
        <title>The Global Catalogue of Microorganisms (GCM) 10K type strain sequencing project: providing services to taxonomists for standard genome sequencing and annotation.</title>
        <authorList>
            <consortium name="The Broad Institute Genomics Platform"/>
            <consortium name="The Broad Institute Genome Sequencing Center for Infectious Disease"/>
            <person name="Wu L."/>
            <person name="Ma J."/>
        </authorList>
    </citation>
    <scope>NUCLEOTIDE SEQUENCE [LARGE SCALE GENOMIC DNA]</scope>
    <source>
        <strain evidence="2">CGMCC 4.5798</strain>
    </source>
</reference>
<dbReference type="Proteomes" id="UP001596086">
    <property type="component" value="Unassembled WGS sequence"/>
</dbReference>
<gene>
    <name evidence="1" type="ORF">ACFPO9_13885</name>
</gene>
<keyword evidence="2" id="KW-1185">Reference proteome</keyword>
<evidence type="ECO:0008006" key="3">
    <source>
        <dbReference type="Google" id="ProtNLM"/>
    </source>
</evidence>
<protein>
    <recommendedName>
        <fullName evidence="3">Alpha-1,2-fucosyltransferase</fullName>
    </recommendedName>
</protein>
<proteinExistence type="predicted"/>
<evidence type="ECO:0000313" key="2">
    <source>
        <dbReference type="Proteomes" id="UP001596086"/>
    </source>
</evidence>